<dbReference type="Gene3D" id="3.90.550.10">
    <property type="entry name" value="Spore Coat Polysaccharide Biosynthesis Protein SpsA, Chain A"/>
    <property type="match status" value="1"/>
</dbReference>
<evidence type="ECO:0000256" key="1">
    <source>
        <dbReference type="ARBA" id="ARBA00006739"/>
    </source>
</evidence>
<evidence type="ECO:0000256" key="3">
    <source>
        <dbReference type="ARBA" id="ARBA00022679"/>
    </source>
</evidence>
<name>A0AAW4NFM2_9BACT</name>
<keyword evidence="3 5" id="KW-0808">Transferase</keyword>
<evidence type="ECO:0000313" key="5">
    <source>
        <dbReference type="EMBL" id="MBV3409478.1"/>
    </source>
</evidence>
<dbReference type="EC" id="2.4.-.-" evidence="5"/>
<feature type="domain" description="Glycosyltransferase 2-like" evidence="4">
    <location>
        <begin position="4"/>
        <end position="163"/>
    </location>
</feature>
<dbReference type="InterPro" id="IPR029044">
    <property type="entry name" value="Nucleotide-diphossugar_trans"/>
</dbReference>
<gene>
    <name evidence="5" type="ORF">KSW80_13930</name>
</gene>
<dbReference type="PANTHER" id="PTHR43685">
    <property type="entry name" value="GLYCOSYLTRANSFERASE"/>
    <property type="match status" value="1"/>
</dbReference>
<dbReference type="Pfam" id="PF00535">
    <property type="entry name" value="Glycos_transf_2"/>
    <property type="match status" value="1"/>
</dbReference>
<sequence length="271" mass="31313">MSVYKSEHPSYLERALLSIWDDQVRKPDKIVLVQDGPVGKELAEVLSQWKKKLGDSLLLIVNPINIGLTKSLNIGIKHISTDYIARMDSDDISMPDRFAKQMSFLEKNDFISIVGCNIQEFSDSCDCLRIRKFPRDTEGAIASIFKANPLAHPAVMMRRKIFDNGISYNEAYRTSQDLALWFDVLAAGYKIANMDDVLLKFRRNDDVYKRRSNLKDRNLELLVHERGIRKLYGISPIKSLFPLARYVMKFLPKSLIRTLYDGEFRNKLIKF</sequence>
<dbReference type="EMBL" id="JAHOEP010000058">
    <property type="protein sequence ID" value="MBV3409478.1"/>
    <property type="molecule type" value="Genomic_DNA"/>
</dbReference>
<dbReference type="AlphaFoldDB" id="A0AAW4NFM2"/>
<proteinExistence type="inferred from homology"/>
<evidence type="ECO:0000313" key="6">
    <source>
        <dbReference type="Proteomes" id="UP001196316"/>
    </source>
</evidence>
<keyword evidence="2 5" id="KW-0328">Glycosyltransferase</keyword>
<dbReference type="PANTHER" id="PTHR43685:SF5">
    <property type="entry name" value="GLYCOSYLTRANSFERASE EPSE-RELATED"/>
    <property type="match status" value="1"/>
</dbReference>
<evidence type="ECO:0000256" key="2">
    <source>
        <dbReference type="ARBA" id="ARBA00022676"/>
    </source>
</evidence>
<dbReference type="InterPro" id="IPR001173">
    <property type="entry name" value="Glyco_trans_2-like"/>
</dbReference>
<comment type="similarity">
    <text evidence="1">Belongs to the glycosyltransferase 2 family.</text>
</comment>
<dbReference type="Proteomes" id="UP001196316">
    <property type="component" value="Unassembled WGS sequence"/>
</dbReference>
<dbReference type="GO" id="GO:0016757">
    <property type="term" value="F:glycosyltransferase activity"/>
    <property type="evidence" value="ECO:0007669"/>
    <property type="project" value="UniProtKB-KW"/>
</dbReference>
<reference evidence="5" key="1">
    <citation type="submission" date="2021-06" db="EMBL/GenBank/DDBJ databases">
        <title>Collection of gut derived symbiotic bacterial strains cultured from healthy donors.</title>
        <authorList>
            <person name="Lin H."/>
            <person name="Littmann E."/>
            <person name="Pamer E.G."/>
        </authorList>
    </citation>
    <scope>NUCLEOTIDE SEQUENCE</scope>
    <source>
        <strain evidence="5">MSK.21.60</strain>
    </source>
</reference>
<protein>
    <submittedName>
        <fullName evidence="5">Glycosyltransferase</fullName>
        <ecNumber evidence="5">2.4.-.-</ecNumber>
    </submittedName>
</protein>
<accession>A0AAW4NFM2</accession>
<organism evidence="5 6">
    <name type="scientific">Segatella copri</name>
    <dbReference type="NCBI Taxonomy" id="165179"/>
    <lineage>
        <taxon>Bacteria</taxon>
        <taxon>Pseudomonadati</taxon>
        <taxon>Bacteroidota</taxon>
        <taxon>Bacteroidia</taxon>
        <taxon>Bacteroidales</taxon>
        <taxon>Prevotellaceae</taxon>
        <taxon>Segatella</taxon>
    </lineage>
</organism>
<dbReference type="InterPro" id="IPR050834">
    <property type="entry name" value="Glycosyltransf_2"/>
</dbReference>
<evidence type="ECO:0000259" key="4">
    <source>
        <dbReference type="Pfam" id="PF00535"/>
    </source>
</evidence>
<dbReference type="SUPFAM" id="SSF53448">
    <property type="entry name" value="Nucleotide-diphospho-sugar transferases"/>
    <property type="match status" value="1"/>
</dbReference>
<comment type="caution">
    <text evidence="5">The sequence shown here is derived from an EMBL/GenBank/DDBJ whole genome shotgun (WGS) entry which is preliminary data.</text>
</comment>